<dbReference type="Gene3D" id="1.10.10.60">
    <property type="entry name" value="Homeodomain-like"/>
    <property type="match status" value="1"/>
</dbReference>
<dbReference type="SUPFAM" id="SSF46689">
    <property type="entry name" value="Homeodomain-like"/>
    <property type="match status" value="1"/>
</dbReference>
<dbReference type="AlphaFoldDB" id="A0A9W6NE69"/>
<protein>
    <submittedName>
        <fullName evidence="5">AraC family transcriptional regulator</fullName>
    </submittedName>
</protein>
<evidence type="ECO:0000313" key="5">
    <source>
        <dbReference type="EMBL" id="GLK87673.1"/>
    </source>
</evidence>
<keyword evidence="2" id="KW-0238">DNA-binding</keyword>
<evidence type="ECO:0000259" key="4">
    <source>
        <dbReference type="PROSITE" id="PS01124"/>
    </source>
</evidence>
<name>A0A9W6NE69_9PSED</name>
<dbReference type="GO" id="GO:0003700">
    <property type="term" value="F:DNA-binding transcription factor activity"/>
    <property type="evidence" value="ECO:0007669"/>
    <property type="project" value="InterPro"/>
</dbReference>
<evidence type="ECO:0000256" key="3">
    <source>
        <dbReference type="ARBA" id="ARBA00023163"/>
    </source>
</evidence>
<dbReference type="RefSeq" id="WP_271193907.1">
    <property type="nucleotide sequence ID" value="NZ_BSFN01000001.1"/>
</dbReference>
<gene>
    <name evidence="5" type="primary">adiY</name>
    <name evidence="5" type="ORF">GCM10017655_07350</name>
</gene>
<keyword evidence="1" id="KW-0805">Transcription regulation</keyword>
<dbReference type="InterPro" id="IPR018060">
    <property type="entry name" value="HTH_AraC"/>
</dbReference>
<dbReference type="GO" id="GO:0005829">
    <property type="term" value="C:cytosol"/>
    <property type="evidence" value="ECO:0007669"/>
    <property type="project" value="TreeGrafter"/>
</dbReference>
<dbReference type="PANTHER" id="PTHR47894:SF1">
    <property type="entry name" value="HTH-TYPE TRANSCRIPTIONAL REGULATOR VQSM"/>
    <property type="match status" value="1"/>
</dbReference>
<dbReference type="Pfam" id="PF12833">
    <property type="entry name" value="HTH_18"/>
    <property type="match status" value="1"/>
</dbReference>
<sequence>MRRIDTIATWAQVIVRALEAEGIASAPLLREAGIDPATLHDANQRIAQANMSALWRATLRVTGDECFGLRVARCGYPTDFHGLSFAMQSSFTLSEALERSIRYCAVISTSADMQIHRLPGVTRLVYGLAEGVVVERIATEAFIASSVQFAQQTWREAAVIKRVCLTRATPANPERWVQLLGYPVTFDAPVNAIDYDNAWLQAPLRTGNSEVARGLDSVLTDYLERQRRSNLPERVRSVIVRQLPLGEVQQSKVADELGMSVRNLHRHLHKHASSFKDLLDESRRQLAITYLRQSHCSINEICYRLGFNEPSSFNRAFRRWTGCSPGQWRREELTQSSVPVAPQRLTPTMMSPLALAV</sequence>
<dbReference type="PRINTS" id="PR00032">
    <property type="entry name" value="HTHARAC"/>
</dbReference>
<keyword evidence="3" id="KW-0804">Transcription</keyword>
<organism evidence="5 6">
    <name type="scientific">Pseudomonas turukhanskensis</name>
    <dbReference type="NCBI Taxonomy" id="1806536"/>
    <lineage>
        <taxon>Bacteria</taxon>
        <taxon>Pseudomonadati</taxon>
        <taxon>Pseudomonadota</taxon>
        <taxon>Gammaproteobacteria</taxon>
        <taxon>Pseudomonadales</taxon>
        <taxon>Pseudomonadaceae</taxon>
        <taxon>Pseudomonas</taxon>
    </lineage>
</organism>
<reference evidence="5" key="2">
    <citation type="submission" date="2023-01" db="EMBL/GenBank/DDBJ databases">
        <authorList>
            <person name="Sun Q."/>
            <person name="Evtushenko L."/>
        </authorList>
    </citation>
    <scope>NUCLEOTIDE SEQUENCE</scope>
    <source>
        <strain evidence="5">VKM B-2935</strain>
    </source>
</reference>
<evidence type="ECO:0000313" key="6">
    <source>
        <dbReference type="Proteomes" id="UP001143328"/>
    </source>
</evidence>
<dbReference type="InterPro" id="IPR009057">
    <property type="entry name" value="Homeodomain-like_sf"/>
</dbReference>
<dbReference type="PROSITE" id="PS01124">
    <property type="entry name" value="HTH_ARAC_FAMILY_2"/>
    <property type="match status" value="1"/>
</dbReference>
<dbReference type="PANTHER" id="PTHR47894">
    <property type="entry name" value="HTH-TYPE TRANSCRIPTIONAL REGULATOR GADX"/>
    <property type="match status" value="1"/>
</dbReference>
<dbReference type="GO" id="GO:0000976">
    <property type="term" value="F:transcription cis-regulatory region binding"/>
    <property type="evidence" value="ECO:0007669"/>
    <property type="project" value="TreeGrafter"/>
</dbReference>
<proteinExistence type="predicted"/>
<dbReference type="EMBL" id="BSFN01000001">
    <property type="protein sequence ID" value="GLK87673.1"/>
    <property type="molecule type" value="Genomic_DNA"/>
</dbReference>
<dbReference type="Pfam" id="PF12625">
    <property type="entry name" value="Arabinose_bd"/>
    <property type="match status" value="1"/>
</dbReference>
<dbReference type="SMART" id="SM00342">
    <property type="entry name" value="HTH_ARAC"/>
    <property type="match status" value="1"/>
</dbReference>
<feature type="domain" description="HTH araC/xylS-type" evidence="4">
    <location>
        <begin position="233"/>
        <end position="331"/>
    </location>
</feature>
<evidence type="ECO:0000256" key="2">
    <source>
        <dbReference type="ARBA" id="ARBA00023125"/>
    </source>
</evidence>
<keyword evidence="6" id="KW-1185">Reference proteome</keyword>
<dbReference type="InterPro" id="IPR032687">
    <property type="entry name" value="AraC-type_N"/>
</dbReference>
<reference evidence="5" key="1">
    <citation type="journal article" date="2014" name="Int. J. Syst. Evol. Microbiol.">
        <title>Complete genome sequence of Corynebacterium casei LMG S-19264T (=DSM 44701T), isolated from a smear-ripened cheese.</title>
        <authorList>
            <consortium name="US DOE Joint Genome Institute (JGI-PGF)"/>
            <person name="Walter F."/>
            <person name="Albersmeier A."/>
            <person name="Kalinowski J."/>
            <person name="Ruckert C."/>
        </authorList>
    </citation>
    <scope>NUCLEOTIDE SEQUENCE</scope>
    <source>
        <strain evidence="5">VKM B-2935</strain>
    </source>
</reference>
<accession>A0A9W6NE69</accession>
<evidence type="ECO:0000256" key="1">
    <source>
        <dbReference type="ARBA" id="ARBA00023015"/>
    </source>
</evidence>
<dbReference type="Proteomes" id="UP001143328">
    <property type="component" value="Unassembled WGS sequence"/>
</dbReference>
<comment type="caution">
    <text evidence="5">The sequence shown here is derived from an EMBL/GenBank/DDBJ whole genome shotgun (WGS) entry which is preliminary data.</text>
</comment>
<dbReference type="InterPro" id="IPR020449">
    <property type="entry name" value="Tscrpt_reg_AraC-type_HTH"/>
</dbReference>